<keyword evidence="1" id="KW-0812">Transmembrane</keyword>
<dbReference type="RefSeq" id="WP_221222925.1">
    <property type="nucleotide sequence ID" value="NZ_AP022617.1"/>
</dbReference>
<proteinExistence type="predicted"/>
<keyword evidence="1" id="KW-0472">Membrane</keyword>
<feature type="transmembrane region" description="Helical" evidence="1">
    <location>
        <begin position="12"/>
        <end position="34"/>
    </location>
</feature>
<accession>A0AAD1J2R8</accession>
<dbReference type="Proteomes" id="UP000466039">
    <property type="component" value="Chromosome"/>
</dbReference>
<sequence length="161" mass="17893">MEEEHVNLASWVLGLSFILLTIAIHTTAVVLMAFRLESRARARIDNHRRDPRRELPAAIGRIGAVALILTALHGLEGVLWASAYTWLGAFESFTDASTFSLASMTTFDLPGNTLPSRFHLFSVLEAVNGVLLFGISTAFLFAVMQVHWQVLFHHHEPANQN</sequence>
<dbReference type="EMBL" id="AP022617">
    <property type="protein sequence ID" value="BBZ64280.1"/>
    <property type="molecule type" value="Genomic_DNA"/>
</dbReference>
<protein>
    <submittedName>
        <fullName evidence="2">Ion transporter</fullName>
    </submittedName>
</protein>
<dbReference type="AlphaFoldDB" id="A0AAD1J2R8"/>
<feature type="transmembrane region" description="Helical" evidence="1">
    <location>
        <begin position="118"/>
        <end position="143"/>
    </location>
</feature>
<keyword evidence="3" id="KW-1185">Reference proteome</keyword>
<organism evidence="2 3">
    <name type="scientific">Mycolicibacterium monacense</name>
    <name type="common">Mycobacterium monacense</name>
    <dbReference type="NCBI Taxonomy" id="85693"/>
    <lineage>
        <taxon>Bacteria</taxon>
        <taxon>Bacillati</taxon>
        <taxon>Actinomycetota</taxon>
        <taxon>Actinomycetes</taxon>
        <taxon>Mycobacteriales</taxon>
        <taxon>Mycobacteriaceae</taxon>
        <taxon>Mycolicibacterium</taxon>
    </lineage>
</organism>
<evidence type="ECO:0000313" key="2">
    <source>
        <dbReference type="EMBL" id="BBZ64280.1"/>
    </source>
</evidence>
<evidence type="ECO:0000313" key="3">
    <source>
        <dbReference type="Proteomes" id="UP000466039"/>
    </source>
</evidence>
<evidence type="ECO:0000256" key="1">
    <source>
        <dbReference type="SAM" id="Phobius"/>
    </source>
</evidence>
<keyword evidence="1" id="KW-1133">Transmembrane helix</keyword>
<reference evidence="2 3" key="1">
    <citation type="journal article" date="2019" name="Emerg. Microbes Infect.">
        <title>Comprehensive subspecies identification of 175 nontuberculous mycobacteria species based on 7547 genomic profiles.</title>
        <authorList>
            <person name="Matsumoto Y."/>
            <person name="Kinjo T."/>
            <person name="Motooka D."/>
            <person name="Nabeya D."/>
            <person name="Jung N."/>
            <person name="Uechi K."/>
            <person name="Horii T."/>
            <person name="Iida T."/>
            <person name="Fujita J."/>
            <person name="Nakamura S."/>
        </authorList>
    </citation>
    <scope>NUCLEOTIDE SEQUENCE [LARGE SCALE GENOMIC DNA]</scope>
    <source>
        <strain evidence="2 3">JCM 15658</strain>
    </source>
</reference>
<feature type="transmembrane region" description="Helical" evidence="1">
    <location>
        <begin position="55"/>
        <end position="75"/>
    </location>
</feature>
<gene>
    <name evidence="2" type="ORF">MMON_55810</name>
</gene>
<name>A0AAD1J2R8_MYCMB</name>